<evidence type="ECO:0000313" key="2">
    <source>
        <dbReference type="Proteomes" id="UP001215151"/>
    </source>
</evidence>
<name>A0AAD7TU99_9APHY</name>
<gene>
    <name evidence="1" type="ORF">ONZ51_g5340</name>
</gene>
<sequence>MNLGAPNEDDSKDLHTLAKATKVTTGIDLCMVGFGMAGPGDNLWQIGQQLNYLLVTSDDEDGYSNVPHHVELLPTRMDGQPLSQLGDLHAMRMEEVLNCCAPYCCTAADFNGGDEYNVNVDWTEQHVILVLSTHLTLQYWVEEDQQVVETVDAAV</sequence>
<comment type="caution">
    <text evidence="1">The sequence shown here is derived from an EMBL/GenBank/DDBJ whole genome shotgun (WGS) entry which is preliminary data.</text>
</comment>
<evidence type="ECO:0000313" key="1">
    <source>
        <dbReference type="EMBL" id="KAJ8482437.1"/>
    </source>
</evidence>
<protein>
    <submittedName>
        <fullName evidence="1">Uncharacterized protein</fullName>
    </submittedName>
</protein>
<keyword evidence="2" id="KW-1185">Reference proteome</keyword>
<reference evidence="1" key="1">
    <citation type="submission" date="2022-11" db="EMBL/GenBank/DDBJ databases">
        <title>Genome Sequence of Cubamyces cubensis.</title>
        <authorList>
            <person name="Buettner E."/>
        </authorList>
    </citation>
    <scope>NUCLEOTIDE SEQUENCE</scope>
    <source>
        <strain evidence="1">MPL-01</strain>
    </source>
</reference>
<organism evidence="1 2">
    <name type="scientific">Trametes cubensis</name>
    <dbReference type="NCBI Taxonomy" id="1111947"/>
    <lineage>
        <taxon>Eukaryota</taxon>
        <taxon>Fungi</taxon>
        <taxon>Dikarya</taxon>
        <taxon>Basidiomycota</taxon>
        <taxon>Agaricomycotina</taxon>
        <taxon>Agaricomycetes</taxon>
        <taxon>Polyporales</taxon>
        <taxon>Polyporaceae</taxon>
        <taxon>Trametes</taxon>
    </lineage>
</organism>
<dbReference type="AlphaFoldDB" id="A0AAD7TU99"/>
<dbReference type="EMBL" id="JAPEVG010000114">
    <property type="protein sequence ID" value="KAJ8482437.1"/>
    <property type="molecule type" value="Genomic_DNA"/>
</dbReference>
<accession>A0AAD7TU99</accession>
<dbReference type="Proteomes" id="UP001215151">
    <property type="component" value="Unassembled WGS sequence"/>
</dbReference>
<proteinExistence type="predicted"/>